<keyword evidence="2" id="KW-1185">Reference proteome</keyword>
<name>A0A2P6MPU7_9EUKA</name>
<sequence>MPCATVTFFDSKDRSFCDLSNDTTCNDLQPAIAAGVSRPVLSLTKPQDETKTRQTSFVSDCLETVSVLFFLFSGDTGTNPLQDHTPRVEREESEDVERLLAKACHMTTRDEKNLRLVNKSDLSLSPFDFITHNCPSMSKEGSACKDNAIKNGR</sequence>
<dbReference type="InParanoid" id="A0A2P6MPU7"/>
<dbReference type="EMBL" id="MDYQ01000562">
    <property type="protein sequence ID" value="PRP73721.1"/>
    <property type="molecule type" value="Genomic_DNA"/>
</dbReference>
<gene>
    <name evidence="1" type="ORF">PROFUN_16609</name>
</gene>
<dbReference type="Proteomes" id="UP000241769">
    <property type="component" value="Unassembled WGS sequence"/>
</dbReference>
<proteinExistence type="predicted"/>
<protein>
    <submittedName>
        <fullName evidence="1">Uncharacterized protein</fullName>
    </submittedName>
</protein>
<dbReference type="AlphaFoldDB" id="A0A2P6MPU7"/>
<evidence type="ECO:0000313" key="2">
    <source>
        <dbReference type="Proteomes" id="UP000241769"/>
    </source>
</evidence>
<organism evidence="1 2">
    <name type="scientific">Planoprotostelium fungivorum</name>
    <dbReference type="NCBI Taxonomy" id="1890364"/>
    <lineage>
        <taxon>Eukaryota</taxon>
        <taxon>Amoebozoa</taxon>
        <taxon>Evosea</taxon>
        <taxon>Variosea</taxon>
        <taxon>Cavosteliida</taxon>
        <taxon>Cavosteliaceae</taxon>
        <taxon>Planoprotostelium</taxon>
    </lineage>
</organism>
<evidence type="ECO:0000313" key="1">
    <source>
        <dbReference type="EMBL" id="PRP73721.1"/>
    </source>
</evidence>
<accession>A0A2P6MPU7</accession>
<reference evidence="1 2" key="1">
    <citation type="journal article" date="2018" name="Genome Biol. Evol.">
        <title>Multiple Roots of Fruiting Body Formation in Amoebozoa.</title>
        <authorList>
            <person name="Hillmann F."/>
            <person name="Forbes G."/>
            <person name="Novohradska S."/>
            <person name="Ferling I."/>
            <person name="Riege K."/>
            <person name="Groth M."/>
            <person name="Westermann M."/>
            <person name="Marz M."/>
            <person name="Spaller T."/>
            <person name="Winckler T."/>
            <person name="Schaap P."/>
            <person name="Glockner G."/>
        </authorList>
    </citation>
    <scope>NUCLEOTIDE SEQUENCE [LARGE SCALE GENOMIC DNA]</scope>
    <source>
        <strain evidence="1 2">Jena</strain>
    </source>
</reference>
<comment type="caution">
    <text evidence="1">The sequence shown here is derived from an EMBL/GenBank/DDBJ whole genome shotgun (WGS) entry which is preliminary data.</text>
</comment>